<dbReference type="Proteomes" id="UP000626844">
    <property type="component" value="Unassembled WGS sequence"/>
</dbReference>
<comment type="caution">
    <text evidence="1">The sequence shown here is derived from an EMBL/GenBank/DDBJ whole genome shotgun (WGS) entry which is preliminary data.</text>
</comment>
<organism evidence="1 2">
    <name type="scientific">Metabacillus arenae</name>
    <dbReference type="NCBI Taxonomy" id="2771434"/>
    <lineage>
        <taxon>Bacteria</taxon>
        <taxon>Bacillati</taxon>
        <taxon>Bacillota</taxon>
        <taxon>Bacilli</taxon>
        <taxon>Bacillales</taxon>
        <taxon>Bacillaceae</taxon>
        <taxon>Metabacillus</taxon>
    </lineage>
</organism>
<name>A0A926RWY4_9BACI</name>
<dbReference type="Pfam" id="PF06923">
    <property type="entry name" value="GutM"/>
    <property type="match status" value="1"/>
</dbReference>
<gene>
    <name evidence="1" type="ORF">IC621_09255</name>
</gene>
<evidence type="ECO:0000313" key="2">
    <source>
        <dbReference type="Proteomes" id="UP000626844"/>
    </source>
</evidence>
<sequence>MEFVMILCFLLITQYVLTFIQVRYYRKSMDRVVSTYRGKEGYYLFSGMEKRKFRPGAIAMLVVDKNYLIQECYVVNGISVLSKFKEMSKYKGQHAGAVLDALGEFKINKKGNYRRLPAINKALSKAAENALLSISKKNISML</sequence>
<proteinExistence type="predicted"/>
<dbReference type="InterPro" id="IPR009693">
    <property type="entry name" value="Glucitol_operon_activator"/>
</dbReference>
<protein>
    <submittedName>
        <fullName evidence="1">Transcriptional regulator</fullName>
    </submittedName>
</protein>
<dbReference type="AlphaFoldDB" id="A0A926RWY4"/>
<keyword evidence="2" id="KW-1185">Reference proteome</keyword>
<reference evidence="1" key="1">
    <citation type="submission" date="2020-09" db="EMBL/GenBank/DDBJ databases">
        <title>A novel bacterium of genus Bacillus, isolated from South China Sea.</title>
        <authorList>
            <person name="Huang H."/>
            <person name="Mo K."/>
            <person name="Hu Y."/>
        </authorList>
    </citation>
    <scope>NUCLEOTIDE SEQUENCE</scope>
    <source>
        <strain evidence="1">IB182487</strain>
    </source>
</reference>
<dbReference type="EMBL" id="JACXAI010000009">
    <property type="protein sequence ID" value="MBD1380416.1"/>
    <property type="molecule type" value="Genomic_DNA"/>
</dbReference>
<evidence type="ECO:0000313" key="1">
    <source>
        <dbReference type="EMBL" id="MBD1380416.1"/>
    </source>
</evidence>
<accession>A0A926RWY4</accession>
<dbReference type="RefSeq" id="WP_191158013.1">
    <property type="nucleotide sequence ID" value="NZ_JACXAI010000009.1"/>
</dbReference>